<dbReference type="STRING" id="1121419.SAMN05443529_1416"/>
<protein>
    <submittedName>
        <fullName evidence="1">Uncharacterized protein</fullName>
    </submittedName>
</protein>
<proteinExistence type="predicted"/>
<reference evidence="2" key="1">
    <citation type="submission" date="2016-10" db="EMBL/GenBank/DDBJ databases">
        <authorList>
            <person name="Varghese N."/>
            <person name="Submissions S."/>
        </authorList>
    </citation>
    <scope>NUCLEOTIDE SEQUENCE [LARGE SCALE GENOMIC DNA]</scope>
    <source>
        <strain evidence="2">DSM 8344</strain>
    </source>
</reference>
<keyword evidence="2" id="KW-1185">Reference proteome</keyword>
<dbReference type="Proteomes" id="UP000198656">
    <property type="component" value="Unassembled WGS sequence"/>
</dbReference>
<accession>A0A1G8KTH0</accession>
<evidence type="ECO:0000313" key="2">
    <source>
        <dbReference type="Proteomes" id="UP000198656"/>
    </source>
</evidence>
<gene>
    <name evidence="1" type="ORF">SAMN05443529_1416</name>
</gene>
<organism evidence="1 2">
    <name type="scientific">Desulfosporosinus hippei DSM 8344</name>
    <dbReference type="NCBI Taxonomy" id="1121419"/>
    <lineage>
        <taxon>Bacteria</taxon>
        <taxon>Bacillati</taxon>
        <taxon>Bacillota</taxon>
        <taxon>Clostridia</taxon>
        <taxon>Eubacteriales</taxon>
        <taxon>Desulfitobacteriaceae</taxon>
        <taxon>Desulfosporosinus</taxon>
    </lineage>
</organism>
<sequence>MYKTLSFIPGGQIVTSEGFSVVALKNLEL</sequence>
<dbReference type="AlphaFoldDB" id="A0A1G8KTH0"/>
<name>A0A1G8KTH0_9FIRM</name>
<evidence type="ECO:0000313" key="1">
    <source>
        <dbReference type="EMBL" id="SDI46728.1"/>
    </source>
</evidence>
<dbReference type="EMBL" id="FNCP01000041">
    <property type="protein sequence ID" value="SDI46728.1"/>
    <property type="molecule type" value="Genomic_DNA"/>
</dbReference>